<dbReference type="EMBL" id="RXGB01000957">
    <property type="protein sequence ID" value="TMX01005.1"/>
    <property type="molecule type" value="Genomic_DNA"/>
</dbReference>
<reference evidence="2" key="1">
    <citation type="submission" date="2019-05" db="EMBL/GenBank/DDBJ databases">
        <title>The de novo reference genome and transcriptome assemblies of the wild tomato species Solanum chilense.</title>
        <authorList>
            <person name="Stam R."/>
            <person name="Nosenko T."/>
            <person name="Hoerger A.C."/>
            <person name="Stephan W."/>
            <person name="Seidel M.A."/>
            <person name="Kuhn J.M.M."/>
            <person name="Haberer G."/>
            <person name="Tellier A."/>
        </authorList>
    </citation>
    <scope>NUCLEOTIDE SEQUENCE</scope>
    <source>
        <tissue evidence="2">Mature leaves</tissue>
    </source>
</reference>
<organism evidence="2">
    <name type="scientific">Solanum chilense</name>
    <name type="common">Tomato</name>
    <name type="synonym">Lycopersicon chilense</name>
    <dbReference type="NCBI Taxonomy" id="4083"/>
    <lineage>
        <taxon>Eukaryota</taxon>
        <taxon>Viridiplantae</taxon>
        <taxon>Streptophyta</taxon>
        <taxon>Embryophyta</taxon>
        <taxon>Tracheophyta</taxon>
        <taxon>Spermatophyta</taxon>
        <taxon>Magnoliopsida</taxon>
        <taxon>eudicotyledons</taxon>
        <taxon>Gunneridae</taxon>
        <taxon>Pentapetalae</taxon>
        <taxon>asterids</taxon>
        <taxon>lamiids</taxon>
        <taxon>Solanales</taxon>
        <taxon>Solanaceae</taxon>
        <taxon>Solanoideae</taxon>
        <taxon>Solaneae</taxon>
        <taxon>Solanum</taxon>
        <taxon>Solanum subgen. Lycopersicon</taxon>
    </lineage>
</organism>
<evidence type="ECO:0000256" key="1">
    <source>
        <dbReference type="SAM" id="MobiDB-lite"/>
    </source>
</evidence>
<protein>
    <submittedName>
        <fullName evidence="2">Uncharacterized protein</fullName>
    </submittedName>
</protein>
<dbReference type="AlphaFoldDB" id="A0A6N2C1K3"/>
<feature type="region of interest" description="Disordered" evidence="1">
    <location>
        <begin position="81"/>
        <end position="100"/>
    </location>
</feature>
<gene>
    <name evidence="2" type="ORF">EJD97_025410</name>
</gene>
<name>A0A6N2C1K3_SOLCI</name>
<feature type="region of interest" description="Disordered" evidence="1">
    <location>
        <begin position="14"/>
        <end position="37"/>
    </location>
</feature>
<feature type="non-terminal residue" evidence="2">
    <location>
        <position position="100"/>
    </location>
</feature>
<proteinExistence type="predicted"/>
<evidence type="ECO:0000313" key="2">
    <source>
        <dbReference type="EMBL" id="TMX01005.1"/>
    </source>
</evidence>
<comment type="caution">
    <text evidence="2">The sequence shown here is derived from an EMBL/GenBank/DDBJ whole genome shotgun (WGS) entry which is preliminary data.</text>
</comment>
<sequence>VNVVPHIDEYEVNNYQDEFDRDNQSLHDQEEDDETSEALIRAFSSPNSQNLEDEIQHLTLNQLLYPRGFQHEKFNFNNQDINHVSAGRPNTRIFSSRSSQ</sequence>
<accession>A0A6N2C1K3</accession>
<feature type="non-terminal residue" evidence="2">
    <location>
        <position position="1"/>
    </location>
</feature>